<evidence type="ECO:0000256" key="5">
    <source>
        <dbReference type="ARBA" id="ARBA00023002"/>
    </source>
</evidence>
<evidence type="ECO:0000256" key="3">
    <source>
        <dbReference type="ARBA" id="ARBA00022617"/>
    </source>
</evidence>
<organism evidence="8 9">
    <name type="scientific">Allokutzneria multivorans</name>
    <dbReference type="NCBI Taxonomy" id="1142134"/>
    <lineage>
        <taxon>Bacteria</taxon>
        <taxon>Bacillati</taxon>
        <taxon>Actinomycetota</taxon>
        <taxon>Actinomycetes</taxon>
        <taxon>Pseudonocardiales</taxon>
        <taxon>Pseudonocardiaceae</taxon>
        <taxon>Allokutzneria</taxon>
    </lineage>
</organism>
<keyword evidence="3" id="KW-0349">Heme</keyword>
<gene>
    <name evidence="8" type="ORF">GCM10022247_66890</name>
</gene>
<dbReference type="EMBL" id="BAABAL010000021">
    <property type="protein sequence ID" value="GAA4032482.1"/>
    <property type="molecule type" value="Genomic_DNA"/>
</dbReference>
<accession>A0ABP7TWW5</accession>
<dbReference type="SUPFAM" id="SSF48264">
    <property type="entry name" value="Cytochrome P450"/>
    <property type="match status" value="1"/>
</dbReference>
<dbReference type="PRINTS" id="PR00385">
    <property type="entry name" value="P450"/>
</dbReference>
<keyword evidence="5" id="KW-0560">Oxidoreductase</keyword>
<dbReference type="InterPro" id="IPR002397">
    <property type="entry name" value="Cyt_P450_B"/>
</dbReference>
<name>A0ABP7TWW5_9PSEU</name>
<keyword evidence="6" id="KW-0408">Iron</keyword>
<evidence type="ECO:0000256" key="7">
    <source>
        <dbReference type="ARBA" id="ARBA00023033"/>
    </source>
</evidence>
<comment type="similarity">
    <text evidence="2">Belongs to the cytochrome P450 family.</text>
</comment>
<keyword evidence="4" id="KW-0479">Metal-binding</keyword>
<dbReference type="RefSeq" id="WP_344884132.1">
    <property type="nucleotide sequence ID" value="NZ_BAABAL010000021.1"/>
</dbReference>
<dbReference type="InterPro" id="IPR001128">
    <property type="entry name" value="Cyt_P450"/>
</dbReference>
<dbReference type="Proteomes" id="UP001501747">
    <property type="component" value="Unassembled WGS sequence"/>
</dbReference>
<evidence type="ECO:0000313" key="8">
    <source>
        <dbReference type="EMBL" id="GAA4032482.1"/>
    </source>
</evidence>
<keyword evidence="7" id="KW-0503">Monooxygenase</keyword>
<reference evidence="9" key="1">
    <citation type="journal article" date="2019" name="Int. J. Syst. Evol. Microbiol.">
        <title>The Global Catalogue of Microorganisms (GCM) 10K type strain sequencing project: providing services to taxonomists for standard genome sequencing and annotation.</title>
        <authorList>
            <consortium name="The Broad Institute Genomics Platform"/>
            <consortium name="The Broad Institute Genome Sequencing Center for Infectious Disease"/>
            <person name="Wu L."/>
            <person name="Ma J."/>
        </authorList>
    </citation>
    <scope>NUCLEOTIDE SEQUENCE [LARGE SCALE GENOMIC DNA]</scope>
    <source>
        <strain evidence="9">JCM 17342</strain>
    </source>
</reference>
<dbReference type="Pfam" id="PF00067">
    <property type="entry name" value="p450"/>
    <property type="match status" value="1"/>
</dbReference>
<protein>
    <submittedName>
        <fullName evidence="8">Cytochrome P450</fullName>
    </submittedName>
</protein>
<dbReference type="PANTHER" id="PTHR46696">
    <property type="entry name" value="P450, PUTATIVE (EUROFUNG)-RELATED"/>
    <property type="match status" value="1"/>
</dbReference>
<proteinExistence type="inferred from homology"/>
<dbReference type="Gene3D" id="1.10.630.10">
    <property type="entry name" value="Cytochrome P450"/>
    <property type="match status" value="1"/>
</dbReference>
<evidence type="ECO:0000313" key="9">
    <source>
        <dbReference type="Proteomes" id="UP001501747"/>
    </source>
</evidence>
<keyword evidence="9" id="KW-1185">Reference proteome</keyword>
<evidence type="ECO:0000256" key="1">
    <source>
        <dbReference type="ARBA" id="ARBA00001971"/>
    </source>
</evidence>
<evidence type="ECO:0000256" key="6">
    <source>
        <dbReference type="ARBA" id="ARBA00023004"/>
    </source>
</evidence>
<comment type="cofactor">
    <cofactor evidence="1">
        <name>heme</name>
        <dbReference type="ChEBI" id="CHEBI:30413"/>
    </cofactor>
</comment>
<evidence type="ECO:0000256" key="2">
    <source>
        <dbReference type="ARBA" id="ARBA00010617"/>
    </source>
</evidence>
<dbReference type="InterPro" id="IPR036396">
    <property type="entry name" value="Cyt_P450_sf"/>
</dbReference>
<dbReference type="PANTHER" id="PTHR46696:SF5">
    <property type="entry name" value="CYTOCHROME P450 BJ-1"/>
    <property type="match status" value="1"/>
</dbReference>
<evidence type="ECO:0000256" key="4">
    <source>
        <dbReference type="ARBA" id="ARBA00022723"/>
    </source>
</evidence>
<comment type="caution">
    <text evidence="8">The sequence shown here is derived from an EMBL/GenBank/DDBJ whole genome shotgun (WGS) entry which is preliminary data.</text>
</comment>
<sequence>MAIRRVRTPAGDPAWLVTGHAEVRSGYTDRRLGLTHHDPENAPRVEDHQLLGPSLLYSHEDEHTEHMGMRSLLAPFFSGRRIAALQDDVRGLVHDLLDTFTDGAADLHGQLSAPLSARVLCALLGVPSSDHDIFRRLVDAMGDTTERSNADTGQEELTAYLITLVRAKHDEPGDDLVSGLLAAGLEDEDVAGMAAMLLFAGYDSAAVAVDTGVLLFSEHRDQWRLLIEHPELAPSAVEEILRFTEAGGTTFPRYARQDIRLGDAAVARGDAVLFDLGQANVDSDAFPEPQRFDITRTPNPHLSFGHGPWHCVGAPLARLELAEVFSALPLRFPALRSAGNNDDLRTEGTAFTERVRELPVIW</sequence>
<dbReference type="PRINTS" id="PR00359">
    <property type="entry name" value="BP450"/>
</dbReference>